<accession>A0A7W7WU47</accession>
<name>A0A7W7WU47_9PSEU</name>
<comment type="caution">
    <text evidence="1">The sequence shown here is derived from an EMBL/GenBank/DDBJ whole genome shotgun (WGS) entry which is preliminary data.</text>
</comment>
<sequence length="84" mass="9658">MHDIARWLRDQISADADVLAMCDAHAAILAVHYVDEKDPASECVGCLTTRWREPWAPNINECPTLRALALAYQHRPGYREEWRP</sequence>
<dbReference type="EMBL" id="JACHJS010000001">
    <property type="protein sequence ID" value="MBB4963811.1"/>
    <property type="molecule type" value="Genomic_DNA"/>
</dbReference>
<dbReference type="AlphaFoldDB" id="A0A7W7WU47"/>
<dbReference type="Pfam" id="PF19730">
    <property type="entry name" value="DUF6221"/>
    <property type="match status" value="1"/>
</dbReference>
<protein>
    <submittedName>
        <fullName evidence="1">Uncharacterized protein</fullName>
    </submittedName>
</protein>
<organism evidence="1 2">
    <name type="scientific">Saccharothrix violaceirubra</name>
    <dbReference type="NCBI Taxonomy" id="413306"/>
    <lineage>
        <taxon>Bacteria</taxon>
        <taxon>Bacillati</taxon>
        <taxon>Actinomycetota</taxon>
        <taxon>Actinomycetes</taxon>
        <taxon>Pseudonocardiales</taxon>
        <taxon>Pseudonocardiaceae</taxon>
        <taxon>Saccharothrix</taxon>
    </lineage>
</organism>
<proteinExistence type="predicted"/>
<gene>
    <name evidence="1" type="ORF">F4559_001170</name>
</gene>
<dbReference type="InterPro" id="IPR046193">
    <property type="entry name" value="DUF6221"/>
</dbReference>
<evidence type="ECO:0000313" key="1">
    <source>
        <dbReference type="EMBL" id="MBB4963811.1"/>
    </source>
</evidence>
<dbReference type="RefSeq" id="WP_184666556.1">
    <property type="nucleotide sequence ID" value="NZ_BAABAI010000034.1"/>
</dbReference>
<keyword evidence="2" id="KW-1185">Reference proteome</keyword>
<reference evidence="1 2" key="1">
    <citation type="submission" date="2020-08" db="EMBL/GenBank/DDBJ databases">
        <title>Sequencing the genomes of 1000 actinobacteria strains.</title>
        <authorList>
            <person name="Klenk H.-P."/>
        </authorList>
    </citation>
    <scope>NUCLEOTIDE SEQUENCE [LARGE SCALE GENOMIC DNA]</scope>
    <source>
        <strain evidence="1 2">DSM 45084</strain>
    </source>
</reference>
<dbReference type="Proteomes" id="UP000542674">
    <property type="component" value="Unassembled WGS sequence"/>
</dbReference>
<evidence type="ECO:0000313" key="2">
    <source>
        <dbReference type="Proteomes" id="UP000542674"/>
    </source>
</evidence>